<keyword evidence="3" id="KW-1185">Reference proteome</keyword>
<accession>A0ABV3R5L1</accession>
<dbReference type="EMBL" id="JBFOCI010000008">
    <property type="protein sequence ID" value="MEW9808481.1"/>
    <property type="molecule type" value="Genomic_DNA"/>
</dbReference>
<dbReference type="InterPro" id="IPR038695">
    <property type="entry name" value="Saro_0823-like_sf"/>
</dbReference>
<comment type="caution">
    <text evidence="2">The sequence shown here is derived from an EMBL/GenBank/DDBJ whole genome shotgun (WGS) entry which is preliminary data.</text>
</comment>
<keyword evidence="1" id="KW-1133">Transmembrane helix</keyword>
<keyword evidence="1" id="KW-0812">Transmembrane</keyword>
<dbReference type="Pfam" id="PF02643">
    <property type="entry name" value="DUF192"/>
    <property type="match status" value="1"/>
</dbReference>
<reference evidence="2 3" key="1">
    <citation type="submission" date="2024-06" db="EMBL/GenBank/DDBJ databases">
        <authorList>
            <person name="Tuo L."/>
        </authorList>
    </citation>
    <scope>NUCLEOTIDE SEQUENCE [LARGE SCALE GENOMIC DNA]</scope>
    <source>
        <strain evidence="2 3">ZMM04-5</strain>
    </source>
</reference>
<keyword evidence="1" id="KW-0472">Membrane</keyword>
<dbReference type="Gene3D" id="2.60.120.1140">
    <property type="entry name" value="Protein of unknown function DUF192"/>
    <property type="match status" value="1"/>
</dbReference>
<dbReference type="Proteomes" id="UP001556196">
    <property type="component" value="Unassembled WGS sequence"/>
</dbReference>
<dbReference type="RefSeq" id="WP_367725710.1">
    <property type="nucleotide sequence ID" value="NZ_JBFOCI010000008.1"/>
</dbReference>
<organism evidence="2 3">
    <name type="scientific">Mesorhizobium marinum</name>
    <dbReference type="NCBI Taxonomy" id="3228790"/>
    <lineage>
        <taxon>Bacteria</taxon>
        <taxon>Pseudomonadati</taxon>
        <taxon>Pseudomonadota</taxon>
        <taxon>Alphaproteobacteria</taxon>
        <taxon>Hyphomicrobiales</taxon>
        <taxon>Phyllobacteriaceae</taxon>
        <taxon>Mesorhizobium</taxon>
    </lineage>
</organism>
<dbReference type="PANTHER" id="PTHR37953">
    <property type="entry name" value="UPF0127 PROTEIN MJ1496"/>
    <property type="match status" value="1"/>
</dbReference>
<proteinExistence type="predicted"/>
<dbReference type="InterPro" id="IPR003795">
    <property type="entry name" value="DUF192"/>
</dbReference>
<evidence type="ECO:0000256" key="1">
    <source>
        <dbReference type="SAM" id="Phobius"/>
    </source>
</evidence>
<feature type="transmembrane region" description="Helical" evidence="1">
    <location>
        <begin position="6"/>
        <end position="25"/>
    </location>
</feature>
<dbReference type="PANTHER" id="PTHR37953:SF1">
    <property type="entry name" value="UPF0127 PROTEIN MJ1496"/>
    <property type="match status" value="1"/>
</dbReference>
<gene>
    <name evidence="2" type="ORF">ABUE31_21025</name>
</gene>
<protein>
    <submittedName>
        <fullName evidence="2">DUF192 domain-containing protein</fullName>
    </submittedName>
</protein>
<name>A0ABV3R5L1_9HYPH</name>
<evidence type="ECO:0000313" key="2">
    <source>
        <dbReference type="EMBL" id="MEW9808481.1"/>
    </source>
</evidence>
<sequence>MIRNTVFAVVAVLVIVAGLAVYLGLPQEAADQAMRLPVDPAPLIAETASGEHSFTIEIADDQSERSNGLMFRKTMDDDHGMLFVFEQTRPVGFWMKNTPMPLDLIFIGEDGKVIDVLPGEPFSEAQISPGEPTRFVLELKRGMAEKAGIKGGDVLRHPAIANAAGESG</sequence>
<evidence type="ECO:0000313" key="3">
    <source>
        <dbReference type="Proteomes" id="UP001556196"/>
    </source>
</evidence>